<accession>A0A0A9YLC9</accession>
<reference evidence="4" key="1">
    <citation type="journal article" date="2014" name="PLoS ONE">
        <title>Transcriptome-Based Identification of ABC Transporters in the Western Tarnished Plant Bug Lygus hesperus.</title>
        <authorList>
            <person name="Hull J.J."/>
            <person name="Chaney K."/>
            <person name="Geib S.M."/>
            <person name="Fabrick J.A."/>
            <person name="Brent C.S."/>
            <person name="Walsh D."/>
            <person name="Lavine L.C."/>
        </authorList>
    </citation>
    <scope>NUCLEOTIDE SEQUENCE</scope>
</reference>
<name>A0A0A9YLC9_LYGHE</name>
<dbReference type="InterPro" id="IPR005627">
    <property type="entry name" value="CutC-like"/>
</dbReference>
<evidence type="ECO:0000256" key="2">
    <source>
        <dbReference type="ARBA" id="ARBA00019014"/>
    </source>
</evidence>
<evidence type="ECO:0000256" key="1">
    <source>
        <dbReference type="ARBA" id="ARBA00007768"/>
    </source>
</evidence>
<dbReference type="Gene3D" id="3.20.20.380">
    <property type="entry name" value="Copper homeostasis (CutC) domain"/>
    <property type="match status" value="1"/>
</dbReference>
<dbReference type="PANTHER" id="PTHR12598:SF0">
    <property type="entry name" value="COPPER HOMEOSTASIS PROTEIN CUTC HOMOLOG"/>
    <property type="match status" value="1"/>
</dbReference>
<proteinExistence type="inferred from homology"/>
<evidence type="ECO:0000313" key="6">
    <source>
        <dbReference type="EMBL" id="JAQ01574.1"/>
    </source>
</evidence>
<evidence type="ECO:0000313" key="3">
    <source>
        <dbReference type="EMBL" id="JAG33871.1"/>
    </source>
</evidence>
<dbReference type="AlphaFoldDB" id="A0A0A9YLC9"/>
<dbReference type="EMBL" id="GBHO01009732">
    <property type="protein sequence ID" value="JAG33872.1"/>
    <property type="molecule type" value="Transcribed_RNA"/>
</dbReference>
<dbReference type="EMBL" id="GBHO01009733">
    <property type="protein sequence ID" value="JAG33871.1"/>
    <property type="molecule type" value="Transcribed_RNA"/>
</dbReference>
<reference evidence="4" key="2">
    <citation type="submission" date="2014-07" db="EMBL/GenBank/DDBJ databases">
        <authorList>
            <person name="Hull J."/>
        </authorList>
    </citation>
    <scope>NUCLEOTIDE SEQUENCE</scope>
</reference>
<dbReference type="PANTHER" id="PTHR12598">
    <property type="entry name" value="COPPER HOMEOSTASIS PROTEIN CUTC"/>
    <property type="match status" value="1"/>
</dbReference>
<dbReference type="EMBL" id="GDHC01017055">
    <property type="protein sequence ID" value="JAQ01574.1"/>
    <property type="molecule type" value="Transcribed_RNA"/>
</dbReference>
<protein>
    <recommendedName>
        <fullName evidence="2">Copper homeostasis protein cutC homolog</fullName>
    </recommendedName>
</protein>
<gene>
    <name evidence="6" type="primary">Cutc_0</name>
    <name evidence="5" type="synonym">Cutc_1</name>
    <name evidence="3" type="ORF">CM83_38513</name>
    <name evidence="4" type="ORF">CM83_38515</name>
    <name evidence="5" type="ORF">g.48203</name>
    <name evidence="6" type="ORF">g.48204</name>
</gene>
<dbReference type="Pfam" id="PF03932">
    <property type="entry name" value="CutC"/>
    <property type="match status" value="1"/>
</dbReference>
<organism evidence="4">
    <name type="scientific">Lygus hesperus</name>
    <name type="common">Western plant bug</name>
    <dbReference type="NCBI Taxonomy" id="30085"/>
    <lineage>
        <taxon>Eukaryota</taxon>
        <taxon>Metazoa</taxon>
        <taxon>Ecdysozoa</taxon>
        <taxon>Arthropoda</taxon>
        <taxon>Hexapoda</taxon>
        <taxon>Insecta</taxon>
        <taxon>Pterygota</taxon>
        <taxon>Neoptera</taxon>
        <taxon>Paraneoptera</taxon>
        <taxon>Hemiptera</taxon>
        <taxon>Heteroptera</taxon>
        <taxon>Panheteroptera</taxon>
        <taxon>Cimicomorpha</taxon>
        <taxon>Miridae</taxon>
        <taxon>Mirini</taxon>
        <taxon>Lygus</taxon>
    </lineage>
</organism>
<sequence length="241" mass="26436">MEVCVDTIESALNAEKGGAIRIELCSSLAEGGLTPSVGFLKAVKRNVGIPIFVMIRCRGGDFVYSDEEIQIMLEDIRHLKDNGADGFVLGVLNENRDVDYEKCKVLVDACSPFPVTFHRAFDEVVNPKENFQTVVNLGCSRLLTSGCEPTAVEGASLIRELVNEGKITVMPGSGITVDNVGQILRCTGAKEFHGSAKVKVEKNGHFRSVTDDKLVIEMTEIYKKIVFCQQCLSCDCEHRCL</sequence>
<dbReference type="EMBL" id="GDHC01020613">
    <property type="protein sequence ID" value="JAP98015.1"/>
    <property type="molecule type" value="Transcribed_RNA"/>
</dbReference>
<evidence type="ECO:0000313" key="4">
    <source>
        <dbReference type="EMBL" id="JAG33872.1"/>
    </source>
</evidence>
<dbReference type="GO" id="GO:0005507">
    <property type="term" value="F:copper ion binding"/>
    <property type="evidence" value="ECO:0007669"/>
    <property type="project" value="TreeGrafter"/>
</dbReference>
<reference evidence="5" key="3">
    <citation type="journal article" date="2016" name="Gigascience">
        <title>De novo construction of an expanded transcriptome assembly for the western tarnished plant bug, Lygus hesperus.</title>
        <authorList>
            <person name="Tassone E.E."/>
            <person name="Geib S.M."/>
            <person name="Hall B."/>
            <person name="Fabrick J.A."/>
            <person name="Brent C.S."/>
            <person name="Hull J.J."/>
        </authorList>
    </citation>
    <scope>NUCLEOTIDE SEQUENCE</scope>
</reference>
<dbReference type="HAMAP" id="MF_00795">
    <property type="entry name" value="CutC"/>
    <property type="match status" value="1"/>
</dbReference>
<dbReference type="InterPro" id="IPR036822">
    <property type="entry name" value="CutC-like_dom_sf"/>
</dbReference>
<dbReference type="SUPFAM" id="SSF110395">
    <property type="entry name" value="CutC-like"/>
    <property type="match status" value="1"/>
</dbReference>
<comment type="similarity">
    <text evidence="1">Belongs to the CutC family.</text>
</comment>
<evidence type="ECO:0000313" key="5">
    <source>
        <dbReference type="EMBL" id="JAP98015.1"/>
    </source>
</evidence>
<dbReference type="FunFam" id="3.20.20.380:FF:000001">
    <property type="entry name" value="Copper homeostasis protein CutC"/>
    <property type="match status" value="1"/>
</dbReference>